<keyword evidence="5 7" id="KW-1133">Transmembrane helix</keyword>
<comment type="function">
    <text evidence="7">Mechanosensitive channel that participates in the regulation of osmotic pressure changes within the cell, opening in response to stretch forces in the membrane lipid bilayer, without the need for other proteins. Contributes to normal resistance to hypoosmotic shock. Forms an ion channel of 1.0 nanosiemens conductance with a slight preference for anions.</text>
</comment>
<dbReference type="InterPro" id="IPR049278">
    <property type="entry name" value="MS_channel_C"/>
</dbReference>
<evidence type="ECO:0000313" key="13">
    <source>
        <dbReference type="Proteomes" id="UP000304912"/>
    </source>
</evidence>
<accession>A0A5B7YB74</accession>
<dbReference type="GO" id="GO:0005886">
    <property type="term" value="C:plasma membrane"/>
    <property type="evidence" value="ECO:0007669"/>
    <property type="project" value="UniProtKB-SubCell"/>
</dbReference>
<keyword evidence="7" id="KW-0406">Ion transport</keyword>
<comment type="subunit">
    <text evidence="7">Homoheptamer.</text>
</comment>
<comment type="similarity">
    <text evidence="2 7">Belongs to the MscS (TC 1.A.23) family.</text>
</comment>
<dbReference type="Pfam" id="PF05552">
    <property type="entry name" value="MS_channel_1st_1"/>
    <property type="match status" value="1"/>
</dbReference>
<evidence type="ECO:0000256" key="8">
    <source>
        <dbReference type="SAM" id="MobiDB-lite"/>
    </source>
</evidence>
<keyword evidence="3" id="KW-1003">Cell membrane</keyword>
<keyword evidence="4 7" id="KW-0812">Transmembrane</keyword>
<dbReference type="SUPFAM" id="SSF50182">
    <property type="entry name" value="Sm-like ribonucleoproteins"/>
    <property type="match status" value="1"/>
</dbReference>
<evidence type="ECO:0000256" key="2">
    <source>
        <dbReference type="ARBA" id="ARBA00008017"/>
    </source>
</evidence>
<dbReference type="SUPFAM" id="SSF82861">
    <property type="entry name" value="Mechanosensitive channel protein MscS (YggB), transmembrane region"/>
    <property type="match status" value="1"/>
</dbReference>
<evidence type="ECO:0000259" key="9">
    <source>
        <dbReference type="Pfam" id="PF00924"/>
    </source>
</evidence>
<evidence type="ECO:0000256" key="5">
    <source>
        <dbReference type="ARBA" id="ARBA00022989"/>
    </source>
</evidence>
<evidence type="ECO:0000259" key="11">
    <source>
        <dbReference type="Pfam" id="PF21088"/>
    </source>
</evidence>
<feature type="transmembrane region" description="Helical" evidence="7">
    <location>
        <begin position="62"/>
        <end position="84"/>
    </location>
</feature>
<evidence type="ECO:0000256" key="1">
    <source>
        <dbReference type="ARBA" id="ARBA00004651"/>
    </source>
</evidence>
<feature type="transmembrane region" description="Helical" evidence="7">
    <location>
        <begin position="20"/>
        <end position="42"/>
    </location>
</feature>
<dbReference type="InterPro" id="IPR049142">
    <property type="entry name" value="MS_channel_1st"/>
</dbReference>
<dbReference type="Gene3D" id="1.10.287.1260">
    <property type="match status" value="1"/>
</dbReference>
<dbReference type="Gene3D" id="2.30.30.60">
    <property type="match status" value="1"/>
</dbReference>
<dbReference type="InterPro" id="IPR008910">
    <property type="entry name" value="MSC_TM_helix"/>
</dbReference>
<reference evidence="12 13" key="1">
    <citation type="submission" date="2019-04" db="EMBL/GenBank/DDBJ databases">
        <title>Salinimonas iocasae sp. nov., a halophilic bacterium isolated from the outer tube casing of tubeworms in Okinawa Trough.</title>
        <authorList>
            <person name="Zhang H."/>
            <person name="Wang H."/>
            <person name="Li C."/>
        </authorList>
    </citation>
    <scope>NUCLEOTIDE SEQUENCE [LARGE SCALE GENOMIC DNA]</scope>
    <source>
        <strain evidence="12 13">KX18D6</strain>
    </source>
</reference>
<keyword evidence="7" id="KW-0813">Transport</keyword>
<dbReference type="PANTHER" id="PTHR30221">
    <property type="entry name" value="SMALL-CONDUCTANCE MECHANOSENSITIVE CHANNEL"/>
    <property type="match status" value="1"/>
</dbReference>
<gene>
    <name evidence="12" type="ORF">FBQ74_04325</name>
</gene>
<dbReference type="Pfam" id="PF21088">
    <property type="entry name" value="MS_channel_1st"/>
    <property type="match status" value="1"/>
</dbReference>
<feature type="region of interest" description="Disordered" evidence="8">
    <location>
        <begin position="277"/>
        <end position="299"/>
    </location>
</feature>
<proteinExistence type="inferred from homology"/>
<evidence type="ECO:0000256" key="7">
    <source>
        <dbReference type="RuleBase" id="RU369025"/>
    </source>
</evidence>
<dbReference type="SUPFAM" id="SSF82689">
    <property type="entry name" value="Mechanosensitive channel protein MscS (YggB), C-terminal domain"/>
    <property type="match status" value="1"/>
</dbReference>
<dbReference type="Pfam" id="PF00924">
    <property type="entry name" value="MS_channel_2nd"/>
    <property type="match status" value="1"/>
</dbReference>
<dbReference type="InterPro" id="IPR006685">
    <property type="entry name" value="MscS_channel_2nd"/>
</dbReference>
<dbReference type="GO" id="GO:0008381">
    <property type="term" value="F:mechanosensitive monoatomic ion channel activity"/>
    <property type="evidence" value="ECO:0007669"/>
    <property type="project" value="InterPro"/>
</dbReference>
<feature type="domain" description="Mechanosensitive ion channel MscS" evidence="9">
    <location>
        <begin position="110"/>
        <end position="176"/>
    </location>
</feature>
<comment type="caution">
    <text evidence="7">Lacks conserved residue(s) required for the propagation of feature annotation.</text>
</comment>
<dbReference type="InterPro" id="IPR010920">
    <property type="entry name" value="LSM_dom_sf"/>
</dbReference>
<dbReference type="EMBL" id="CP039852">
    <property type="protein sequence ID" value="QCZ92750.1"/>
    <property type="molecule type" value="Genomic_DNA"/>
</dbReference>
<dbReference type="RefSeq" id="WP_139755499.1">
    <property type="nucleotide sequence ID" value="NZ_CP039852.1"/>
</dbReference>
<evidence type="ECO:0000313" key="12">
    <source>
        <dbReference type="EMBL" id="QCZ92750.1"/>
    </source>
</evidence>
<feature type="domain" description="Mechanosensitive ion channel transmembrane helices 2/3" evidence="11">
    <location>
        <begin position="73"/>
        <end position="109"/>
    </location>
</feature>
<dbReference type="InterPro" id="IPR011066">
    <property type="entry name" value="MscS_channel_C_sf"/>
</dbReference>
<evidence type="ECO:0000256" key="4">
    <source>
        <dbReference type="ARBA" id="ARBA00022692"/>
    </source>
</evidence>
<feature type="transmembrane region" description="Helical" evidence="7">
    <location>
        <begin position="90"/>
        <end position="108"/>
    </location>
</feature>
<keyword evidence="6 7" id="KW-0472">Membrane</keyword>
<organism evidence="12 13">
    <name type="scientific">Salinimonas iocasae</name>
    <dbReference type="NCBI Taxonomy" id="2572577"/>
    <lineage>
        <taxon>Bacteria</taxon>
        <taxon>Pseudomonadati</taxon>
        <taxon>Pseudomonadota</taxon>
        <taxon>Gammaproteobacteria</taxon>
        <taxon>Alteromonadales</taxon>
        <taxon>Alteromonadaceae</taxon>
        <taxon>Alteromonas/Salinimonas group</taxon>
        <taxon>Salinimonas</taxon>
    </lineage>
</organism>
<dbReference type="InterPro" id="IPR011014">
    <property type="entry name" value="MscS_channel_TM-2"/>
</dbReference>
<evidence type="ECO:0000259" key="10">
    <source>
        <dbReference type="Pfam" id="PF21082"/>
    </source>
</evidence>
<keyword evidence="13" id="KW-1185">Reference proteome</keyword>
<dbReference type="InterPro" id="IPR045275">
    <property type="entry name" value="MscS_archaea/bacteria_type"/>
</dbReference>
<dbReference type="Proteomes" id="UP000304912">
    <property type="component" value="Chromosome"/>
</dbReference>
<protein>
    <recommendedName>
        <fullName evidence="7">Small-conductance mechanosensitive channel</fullName>
    </recommendedName>
</protein>
<evidence type="ECO:0000256" key="3">
    <source>
        <dbReference type="ARBA" id="ARBA00022475"/>
    </source>
</evidence>
<dbReference type="AlphaFoldDB" id="A0A5B7YB74"/>
<feature type="compositionally biased region" description="Polar residues" evidence="8">
    <location>
        <begin position="288"/>
        <end position="299"/>
    </location>
</feature>
<keyword evidence="7" id="KW-0997">Cell inner membrane</keyword>
<dbReference type="PANTHER" id="PTHR30221:SF1">
    <property type="entry name" value="SMALL-CONDUCTANCE MECHANOSENSITIVE CHANNEL"/>
    <property type="match status" value="1"/>
</dbReference>
<dbReference type="InterPro" id="IPR023408">
    <property type="entry name" value="MscS_beta-dom_sf"/>
</dbReference>
<name>A0A5B7YB74_9ALTE</name>
<dbReference type="Gene3D" id="3.30.70.100">
    <property type="match status" value="1"/>
</dbReference>
<sequence>MEENLKLFTADDIEMYVNDYAIPWAINIAMAIIIYLVGRLVVSIVMSMFRRVMAKSKYDEMLINFIESILGAILMLFVIVASLNELGVDTTSLVAIVGAAGLAIGLSLQDSLKNFAAGVMLLVFKPFKSGNFVEAAGTTGIVQKIGIFHTTMTSLDNKEITIPNANIYDDNITNYSAKETRRADMVFGIGYDDDLRKAKRILEEMLAEDERVLEDPAPAVGVMELGDSSVNFTVRPWVNASDLLVFKWEFTENVKLRFDEEGISIPYPQMDVHFFKEADNTQEKPAASSANSQGSSPGA</sequence>
<dbReference type="Pfam" id="PF21082">
    <property type="entry name" value="MS_channel_3rd"/>
    <property type="match status" value="1"/>
</dbReference>
<dbReference type="KEGG" id="salk:FBQ74_04325"/>
<keyword evidence="7" id="KW-0407">Ion channel</keyword>
<comment type="subcellular location">
    <subcellularLocation>
        <location evidence="7">Cell inner membrane</location>
        <topology evidence="7">Multi-pass membrane protein</topology>
    </subcellularLocation>
    <subcellularLocation>
        <location evidence="1">Cell membrane</location>
        <topology evidence="1">Multi-pass membrane protein</topology>
    </subcellularLocation>
</comment>
<dbReference type="OrthoDB" id="9809206at2"/>
<evidence type="ECO:0000256" key="6">
    <source>
        <dbReference type="ARBA" id="ARBA00023136"/>
    </source>
</evidence>
<feature type="domain" description="Mechanosensitive ion channel MscS C-terminal" evidence="10">
    <location>
        <begin position="184"/>
        <end position="265"/>
    </location>
</feature>